<dbReference type="EMBL" id="BQNB010019121">
    <property type="protein sequence ID" value="GJT81932.1"/>
    <property type="molecule type" value="Genomic_DNA"/>
</dbReference>
<keyword evidence="2" id="KW-1185">Reference proteome</keyword>
<protein>
    <submittedName>
        <fullName evidence="1">Uncharacterized protein</fullName>
    </submittedName>
</protein>
<name>A0ABQ5H216_9ASTR</name>
<reference evidence="1" key="2">
    <citation type="submission" date="2022-01" db="EMBL/GenBank/DDBJ databases">
        <authorList>
            <person name="Yamashiro T."/>
            <person name="Shiraishi A."/>
            <person name="Satake H."/>
            <person name="Nakayama K."/>
        </authorList>
    </citation>
    <scope>NUCLEOTIDE SEQUENCE</scope>
</reference>
<evidence type="ECO:0000313" key="1">
    <source>
        <dbReference type="EMBL" id="GJT81932.1"/>
    </source>
</evidence>
<dbReference type="Proteomes" id="UP001151760">
    <property type="component" value="Unassembled WGS sequence"/>
</dbReference>
<evidence type="ECO:0000313" key="2">
    <source>
        <dbReference type="Proteomes" id="UP001151760"/>
    </source>
</evidence>
<sequence length="107" mass="11856">MQDVRAFFKRSQVVMDPADKRFTHSLDFPFNVKGNAMNITWSLDTPRDWKRLTIDVIFEMGLTTPGPLSSLTLVRYSLIVDSGGILQRLEAFVASSIGYGGSDVGIA</sequence>
<organism evidence="1 2">
    <name type="scientific">Tanacetum coccineum</name>
    <dbReference type="NCBI Taxonomy" id="301880"/>
    <lineage>
        <taxon>Eukaryota</taxon>
        <taxon>Viridiplantae</taxon>
        <taxon>Streptophyta</taxon>
        <taxon>Embryophyta</taxon>
        <taxon>Tracheophyta</taxon>
        <taxon>Spermatophyta</taxon>
        <taxon>Magnoliopsida</taxon>
        <taxon>eudicotyledons</taxon>
        <taxon>Gunneridae</taxon>
        <taxon>Pentapetalae</taxon>
        <taxon>asterids</taxon>
        <taxon>campanulids</taxon>
        <taxon>Asterales</taxon>
        <taxon>Asteraceae</taxon>
        <taxon>Asteroideae</taxon>
        <taxon>Anthemideae</taxon>
        <taxon>Anthemidinae</taxon>
        <taxon>Tanacetum</taxon>
    </lineage>
</organism>
<comment type="caution">
    <text evidence="1">The sequence shown here is derived from an EMBL/GenBank/DDBJ whole genome shotgun (WGS) entry which is preliminary data.</text>
</comment>
<reference evidence="1" key="1">
    <citation type="journal article" date="2022" name="Int. J. Mol. Sci.">
        <title>Draft Genome of Tanacetum Coccineum: Genomic Comparison of Closely Related Tanacetum-Family Plants.</title>
        <authorList>
            <person name="Yamashiro T."/>
            <person name="Shiraishi A."/>
            <person name="Nakayama K."/>
            <person name="Satake H."/>
        </authorList>
    </citation>
    <scope>NUCLEOTIDE SEQUENCE</scope>
</reference>
<gene>
    <name evidence="1" type="ORF">Tco_1056274</name>
</gene>
<accession>A0ABQ5H216</accession>
<proteinExistence type="predicted"/>